<dbReference type="Proteomes" id="UP000649617">
    <property type="component" value="Unassembled WGS sequence"/>
</dbReference>
<accession>A0A812WHU2</accession>
<organism evidence="1 2">
    <name type="scientific">Symbiodinium pilosum</name>
    <name type="common">Dinoflagellate</name>
    <dbReference type="NCBI Taxonomy" id="2952"/>
    <lineage>
        <taxon>Eukaryota</taxon>
        <taxon>Sar</taxon>
        <taxon>Alveolata</taxon>
        <taxon>Dinophyceae</taxon>
        <taxon>Suessiales</taxon>
        <taxon>Symbiodiniaceae</taxon>
        <taxon>Symbiodinium</taxon>
    </lineage>
</organism>
<keyword evidence="2" id="KW-1185">Reference proteome</keyword>
<dbReference type="AlphaFoldDB" id="A0A812WHU2"/>
<reference evidence="1" key="1">
    <citation type="submission" date="2021-02" db="EMBL/GenBank/DDBJ databases">
        <authorList>
            <person name="Dougan E. K."/>
            <person name="Rhodes N."/>
            <person name="Thang M."/>
            <person name="Chan C."/>
        </authorList>
    </citation>
    <scope>NUCLEOTIDE SEQUENCE</scope>
</reference>
<comment type="caution">
    <text evidence="1">The sequence shown here is derived from an EMBL/GenBank/DDBJ whole genome shotgun (WGS) entry which is preliminary data.</text>
</comment>
<protein>
    <submittedName>
        <fullName evidence="1">Uncharacterized protein</fullName>
    </submittedName>
</protein>
<evidence type="ECO:0000313" key="1">
    <source>
        <dbReference type="EMBL" id="CAE7677648.1"/>
    </source>
</evidence>
<feature type="non-terminal residue" evidence="1">
    <location>
        <position position="145"/>
    </location>
</feature>
<gene>
    <name evidence="1" type="ORF">SPIL2461_LOCUS18814</name>
</gene>
<dbReference type="OrthoDB" id="445728at2759"/>
<sequence>MVHIPKDHAAADVILLQHRHGPSNHYIAQCRLDDSEDESEDQDFWPDWANVTGENDSLNFNQQIVELPQHDCFVGLTPTSLWAMDLPTIRADMSASDIASKLKWRKVLDLPIEKKQEQEQLKICQFPCRLLARHGPDQVIIFGVE</sequence>
<dbReference type="EMBL" id="CAJNIZ010044084">
    <property type="protein sequence ID" value="CAE7677648.1"/>
    <property type="molecule type" value="Genomic_DNA"/>
</dbReference>
<evidence type="ECO:0000313" key="2">
    <source>
        <dbReference type="Proteomes" id="UP000649617"/>
    </source>
</evidence>
<proteinExistence type="predicted"/>
<name>A0A812WHU2_SYMPI</name>